<sequence>MARVVFCHGIGHTYRHREDIRESWYEALCRGMVDVGLQPLGYDEVAAVYYGNCFRSRSAKQVVAADEFSFLPNYGPRDLGSPLELELLEAFAGGVAEERGTKGLVQGALRRLESSRFLGDVPAKAVIWFIKQVHRYLTEEQLRDAVLARWDRVVTEETRVVVGHSLGSVVAYEALRAHPEWRIDTLVTLGSPLGLRAIYSRLRPPVAPGDVDAWPGVRRWVNVAAVEDPVSLVKKLSPIYGGGVEDTLVSNGRFAAHSVVRYLTTAEAVEGIADGLVRG</sequence>
<reference evidence="1 2" key="1">
    <citation type="submission" date="2020-04" db="EMBL/GenBank/DDBJ databases">
        <title>Thermobifida alba genome sequencing and assembly.</title>
        <authorList>
            <person name="Luzics S."/>
            <person name="Horvath B."/>
            <person name="Nagy I."/>
            <person name="Toth A."/>
            <person name="Nagy I."/>
            <person name="Kukolya J."/>
        </authorList>
    </citation>
    <scope>NUCLEOTIDE SEQUENCE [LARGE SCALE GENOMIC DNA]</scope>
    <source>
        <strain evidence="1 2">DSM 43795</strain>
    </source>
</reference>
<accession>A0ABY4KYI9</accession>
<evidence type="ECO:0000313" key="2">
    <source>
        <dbReference type="Proteomes" id="UP000832041"/>
    </source>
</evidence>
<dbReference type="SUPFAM" id="SSF53474">
    <property type="entry name" value="alpha/beta-Hydrolases"/>
    <property type="match status" value="1"/>
</dbReference>
<dbReference type="Proteomes" id="UP000832041">
    <property type="component" value="Chromosome"/>
</dbReference>
<dbReference type="EMBL" id="CP051627">
    <property type="protein sequence ID" value="UPT20490.1"/>
    <property type="molecule type" value="Genomic_DNA"/>
</dbReference>
<protein>
    <submittedName>
        <fullName evidence="1">Uncharacterized protein</fullName>
    </submittedName>
</protein>
<organism evidence="1 2">
    <name type="scientific">Thermobifida alba</name>
    <name type="common">Thermomonospora alba</name>
    <dbReference type="NCBI Taxonomy" id="53522"/>
    <lineage>
        <taxon>Bacteria</taxon>
        <taxon>Bacillati</taxon>
        <taxon>Actinomycetota</taxon>
        <taxon>Actinomycetes</taxon>
        <taxon>Streptosporangiales</taxon>
        <taxon>Nocardiopsidaceae</taxon>
        <taxon>Thermobifida</taxon>
    </lineage>
</organism>
<dbReference type="RefSeq" id="WP_248592747.1">
    <property type="nucleotide sequence ID" value="NZ_BAABEB010000012.1"/>
</dbReference>
<dbReference type="InterPro" id="IPR029058">
    <property type="entry name" value="AB_hydrolase_fold"/>
</dbReference>
<name>A0ABY4KYI9_THEAE</name>
<gene>
    <name evidence="1" type="ORF">FOF52_05480</name>
</gene>
<evidence type="ECO:0000313" key="1">
    <source>
        <dbReference type="EMBL" id="UPT20490.1"/>
    </source>
</evidence>
<keyword evidence="2" id="KW-1185">Reference proteome</keyword>
<proteinExistence type="predicted"/>
<dbReference type="Gene3D" id="3.40.50.1820">
    <property type="entry name" value="alpha/beta hydrolase"/>
    <property type="match status" value="1"/>
</dbReference>